<organism evidence="1">
    <name type="scientific">gut metagenome</name>
    <dbReference type="NCBI Taxonomy" id="749906"/>
    <lineage>
        <taxon>unclassified sequences</taxon>
        <taxon>metagenomes</taxon>
        <taxon>organismal metagenomes</taxon>
    </lineage>
</organism>
<name>J9FCE6_9ZZZZ</name>
<evidence type="ECO:0000313" key="1">
    <source>
        <dbReference type="EMBL" id="EJW92531.1"/>
    </source>
</evidence>
<comment type="caution">
    <text evidence="1">The sequence shown here is derived from an EMBL/GenBank/DDBJ whole genome shotgun (WGS) entry which is preliminary data.</text>
</comment>
<reference evidence="1" key="1">
    <citation type="journal article" date="2012" name="PLoS ONE">
        <title>Gene sets for utilization of primary and secondary nutrition supplies in the distal gut of endangered iberian lynx.</title>
        <authorList>
            <person name="Alcaide M."/>
            <person name="Messina E."/>
            <person name="Richter M."/>
            <person name="Bargiela R."/>
            <person name="Peplies J."/>
            <person name="Huws S.A."/>
            <person name="Newbold C.J."/>
            <person name="Golyshin P.N."/>
            <person name="Simon M.A."/>
            <person name="Lopez G."/>
            <person name="Yakimov M.M."/>
            <person name="Ferrer M."/>
        </authorList>
    </citation>
    <scope>NUCLEOTIDE SEQUENCE</scope>
</reference>
<dbReference type="EMBL" id="AMCI01007493">
    <property type="protein sequence ID" value="EJW92531.1"/>
    <property type="molecule type" value="Genomic_DNA"/>
</dbReference>
<gene>
    <name evidence="1" type="ORF">EVA_19362</name>
</gene>
<sequence length="60" mass="7077">MLLRRLCRNHKLIKDLSLLIPHDTHDIVERVWCFGESSLQQTQDNCADKYHQEMPSEGIN</sequence>
<accession>J9FCE6</accession>
<proteinExistence type="predicted"/>
<dbReference type="AlphaFoldDB" id="J9FCE6"/>
<protein>
    <submittedName>
        <fullName evidence="1">Uncharacterized protein</fullName>
    </submittedName>
</protein>